<reference evidence="1" key="1">
    <citation type="submission" date="2014-09" db="EMBL/GenBank/DDBJ databases">
        <authorList>
            <person name="Magalhaes I.L.F."/>
            <person name="Oliveira U."/>
            <person name="Santos F.R."/>
            <person name="Vidigal T.H.D.A."/>
            <person name="Brescovit A.D."/>
            <person name="Santos A.J."/>
        </authorList>
    </citation>
    <scope>NUCLEOTIDE SEQUENCE</scope>
    <source>
        <tissue evidence="1">Shoot tissue taken approximately 20 cm above the soil surface</tissue>
    </source>
</reference>
<sequence length="35" mass="4083">MQIHKRYVVFLIKPPVPSDQNSCILINGMHIMFLV</sequence>
<dbReference type="AlphaFoldDB" id="A0A0A9EBQ7"/>
<protein>
    <submittedName>
        <fullName evidence="1">Uncharacterized protein</fullName>
    </submittedName>
</protein>
<accession>A0A0A9EBQ7</accession>
<reference evidence="1" key="2">
    <citation type="journal article" date="2015" name="Data Brief">
        <title>Shoot transcriptome of the giant reed, Arundo donax.</title>
        <authorList>
            <person name="Barrero R.A."/>
            <person name="Guerrero F.D."/>
            <person name="Moolhuijzen P."/>
            <person name="Goolsby J.A."/>
            <person name="Tidwell J."/>
            <person name="Bellgard S.E."/>
            <person name="Bellgard M.I."/>
        </authorList>
    </citation>
    <scope>NUCLEOTIDE SEQUENCE</scope>
    <source>
        <tissue evidence="1">Shoot tissue taken approximately 20 cm above the soil surface</tissue>
    </source>
</reference>
<proteinExistence type="predicted"/>
<name>A0A0A9EBQ7_ARUDO</name>
<organism evidence="1">
    <name type="scientific">Arundo donax</name>
    <name type="common">Giant reed</name>
    <name type="synonym">Donax arundinaceus</name>
    <dbReference type="NCBI Taxonomy" id="35708"/>
    <lineage>
        <taxon>Eukaryota</taxon>
        <taxon>Viridiplantae</taxon>
        <taxon>Streptophyta</taxon>
        <taxon>Embryophyta</taxon>
        <taxon>Tracheophyta</taxon>
        <taxon>Spermatophyta</taxon>
        <taxon>Magnoliopsida</taxon>
        <taxon>Liliopsida</taxon>
        <taxon>Poales</taxon>
        <taxon>Poaceae</taxon>
        <taxon>PACMAD clade</taxon>
        <taxon>Arundinoideae</taxon>
        <taxon>Arundineae</taxon>
        <taxon>Arundo</taxon>
    </lineage>
</organism>
<dbReference type="EMBL" id="GBRH01200419">
    <property type="protein sequence ID" value="JAD97476.1"/>
    <property type="molecule type" value="Transcribed_RNA"/>
</dbReference>
<evidence type="ECO:0000313" key="1">
    <source>
        <dbReference type="EMBL" id="JAD97476.1"/>
    </source>
</evidence>